<keyword evidence="4" id="KW-0963">Cytoplasm</keyword>
<dbReference type="GO" id="GO:0043296">
    <property type="term" value="C:apical junction complex"/>
    <property type="evidence" value="ECO:0007669"/>
    <property type="project" value="TreeGrafter"/>
</dbReference>
<dbReference type="InterPro" id="IPR001478">
    <property type="entry name" value="PDZ"/>
</dbReference>
<comment type="subcellular location">
    <subcellularLocation>
        <location evidence="1">Cytoplasm</location>
        <location evidence="1">Cytoskeleton</location>
    </subcellularLocation>
</comment>
<dbReference type="InterPro" id="IPR027685">
    <property type="entry name" value="Shroom_fam"/>
</dbReference>
<dbReference type="PANTHER" id="PTHR15012">
    <property type="entry name" value="APICAL PROTEIN/SHROOM-RELATED"/>
    <property type="match status" value="1"/>
</dbReference>
<keyword evidence="7" id="KW-0206">Cytoskeleton</keyword>
<dbReference type="FunFam" id="2.30.42.10:FF:000100">
    <property type="entry name" value="Shroom family member 2"/>
    <property type="match status" value="1"/>
</dbReference>
<dbReference type="GO" id="GO:0051015">
    <property type="term" value="F:actin filament binding"/>
    <property type="evidence" value="ECO:0007669"/>
    <property type="project" value="InterPro"/>
</dbReference>
<comment type="similarity">
    <text evidence="2">Belongs to the shroom family.</text>
</comment>
<dbReference type="Pfam" id="PF00595">
    <property type="entry name" value="PDZ"/>
    <property type="match status" value="1"/>
</dbReference>
<reference evidence="11" key="1">
    <citation type="journal article" date="2014" name="Science">
        <title>Nonhuman genetics. Genomic basis for the convergent evolution of electric organs.</title>
        <authorList>
            <person name="Gallant J.R."/>
            <person name="Traeger L.L."/>
            <person name="Volkening J.D."/>
            <person name="Moffett H."/>
            <person name="Chen P.H."/>
            <person name="Novina C.D."/>
            <person name="Phillips G.N.Jr."/>
            <person name="Anand R."/>
            <person name="Wells G.B."/>
            <person name="Pinch M."/>
            <person name="Guth R."/>
            <person name="Unguez G.A."/>
            <person name="Albert J.S."/>
            <person name="Zakon H.H."/>
            <person name="Samanta M.P."/>
            <person name="Sussman M.R."/>
        </authorList>
    </citation>
    <scope>NUCLEOTIDE SEQUENCE [LARGE SCALE GENOMIC DNA]</scope>
</reference>
<dbReference type="InterPro" id="IPR036034">
    <property type="entry name" value="PDZ_sf"/>
</dbReference>
<dbReference type="PROSITE" id="PS50106">
    <property type="entry name" value="PDZ"/>
    <property type="match status" value="1"/>
</dbReference>
<dbReference type="SUPFAM" id="SSF50156">
    <property type="entry name" value="PDZ domain-like"/>
    <property type="match status" value="1"/>
</dbReference>
<evidence type="ECO:0000313" key="11">
    <source>
        <dbReference type="Proteomes" id="UP000314983"/>
    </source>
</evidence>
<evidence type="ECO:0000256" key="3">
    <source>
        <dbReference type="ARBA" id="ARBA00022473"/>
    </source>
</evidence>
<accession>A0A4W4E703</accession>
<feature type="region of interest" description="Disordered" evidence="8">
    <location>
        <begin position="1"/>
        <end position="37"/>
    </location>
</feature>
<reference evidence="10" key="3">
    <citation type="submission" date="2020-05" db="EMBL/GenBank/DDBJ databases">
        <title>Electrophorus electricus (electric eel) genome, fEleEle1, primary haplotype.</title>
        <authorList>
            <person name="Myers G."/>
            <person name="Meyer A."/>
            <person name="Fedrigo O."/>
            <person name="Formenti G."/>
            <person name="Rhie A."/>
            <person name="Tracey A."/>
            <person name="Sims Y."/>
            <person name="Jarvis E.D."/>
        </authorList>
    </citation>
    <scope>NUCLEOTIDE SEQUENCE [LARGE SCALE GENOMIC DNA]</scope>
</reference>
<evidence type="ECO:0000256" key="5">
    <source>
        <dbReference type="ARBA" id="ARBA00022553"/>
    </source>
</evidence>
<reference evidence="11" key="2">
    <citation type="journal article" date="2017" name="Sci. Adv.">
        <title>A tail of two voltages: Proteomic comparison of the three electric organs of the electric eel.</title>
        <authorList>
            <person name="Traeger L.L."/>
            <person name="Sabat G."/>
            <person name="Barrett-Wilt G.A."/>
            <person name="Wells G.B."/>
            <person name="Sussman M.R."/>
        </authorList>
    </citation>
    <scope>NUCLEOTIDE SEQUENCE [LARGE SCALE GENOMIC DNA]</scope>
</reference>
<dbReference type="OMA" id="APWGFSV"/>
<dbReference type="GO" id="GO:0016324">
    <property type="term" value="C:apical plasma membrane"/>
    <property type="evidence" value="ECO:0007669"/>
    <property type="project" value="TreeGrafter"/>
</dbReference>
<name>A0A4W4E703_ELEEL</name>
<evidence type="ECO:0000256" key="7">
    <source>
        <dbReference type="ARBA" id="ARBA00023212"/>
    </source>
</evidence>
<dbReference type="CDD" id="cd06750">
    <property type="entry name" value="PDZ_shroom2_3_4-like"/>
    <property type="match status" value="1"/>
</dbReference>
<evidence type="ECO:0000259" key="9">
    <source>
        <dbReference type="PROSITE" id="PS50106"/>
    </source>
</evidence>
<keyword evidence="3" id="KW-0217">Developmental protein</keyword>
<dbReference type="PANTHER" id="PTHR15012:SF8">
    <property type="entry name" value="PROTEIN SHROOM2"/>
    <property type="match status" value="1"/>
</dbReference>
<keyword evidence="11" id="KW-1185">Reference proteome</keyword>
<evidence type="ECO:0000313" key="10">
    <source>
        <dbReference type="Ensembl" id="ENSEEEP00000007043.2"/>
    </source>
</evidence>
<reference evidence="10" key="5">
    <citation type="submission" date="2025-09" db="UniProtKB">
        <authorList>
            <consortium name="Ensembl"/>
        </authorList>
    </citation>
    <scope>IDENTIFICATION</scope>
</reference>
<dbReference type="GO" id="GO:0030864">
    <property type="term" value="C:cortical actin cytoskeleton"/>
    <property type="evidence" value="ECO:0007669"/>
    <property type="project" value="TreeGrafter"/>
</dbReference>
<dbReference type="SMART" id="SM00228">
    <property type="entry name" value="PDZ"/>
    <property type="match status" value="1"/>
</dbReference>
<evidence type="ECO:0000256" key="1">
    <source>
        <dbReference type="ARBA" id="ARBA00004245"/>
    </source>
</evidence>
<dbReference type="Proteomes" id="UP000314983">
    <property type="component" value="Chromosome 1"/>
</dbReference>
<dbReference type="Ensembl" id="ENSEEET00000007142.2">
    <property type="protein sequence ID" value="ENSEEEP00000007043.2"/>
    <property type="gene ID" value="ENSEEEG00000003720.2"/>
</dbReference>
<reference evidence="10" key="4">
    <citation type="submission" date="2025-08" db="UniProtKB">
        <authorList>
            <consortium name="Ensembl"/>
        </authorList>
    </citation>
    <scope>IDENTIFICATION</scope>
</reference>
<evidence type="ECO:0000256" key="4">
    <source>
        <dbReference type="ARBA" id="ARBA00022490"/>
    </source>
</evidence>
<evidence type="ECO:0000256" key="8">
    <source>
        <dbReference type="SAM" id="MobiDB-lite"/>
    </source>
</evidence>
<protein>
    <recommendedName>
        <fullName evidence="9">PDZ domain-containing protein</fullName>
    </recommendedName>
</protein>
<sequence>MEVVDASQYLGDLSGESRTSSDLQPRRSPDHLTGEDGPEWELVDVVLTGGAPWGFSLRGGLEHQEPLLITKVEEGSRAASAHLQVEDEIVSINGVPLSGYRKEAICLVKSSSKSLTLEIKRWRPF</sequence>
<dbReference type="GO" id="GO:0007015">
    <property type="term" value="P:actin filament organization"/>
    <property type="evidence" value="ECO:0007669"/>
    <property type="project" value="TreeGrafter"/>
</dbReference>
<organism evidence="10 11">
    <name type="scientific">Electrophorus electricus</name>
    <name type="common">Electric eel</name>
    <name type="synonym">Gymnotus electricus</name>
    <dbReference type="NCBI Taxonomy" id="8005"/>
    <lineage>
        <taxon>Eukaryota</taxon>
        <taxon>Metazoa</taxon>
        <taxon>Chordata</taxon>
        <taxon>Craniata</taxon>
        <taxon>Vertebrata</taxon>
        <taxon>Euteleostomi</taxon>
        <taxon>Actinopterygii</taxon>
        <taxon>Neopterygii</taxon>
        <taxon>Teleostei</taxon>
        <taxon>Ostariophysi</taxon>
        <taxon>Gymnotiformes</taxon>
        <taxon>Gymnotoidei</taxon>
        <taxon>Gymnotidae</taxon>
        <taxon>Electrophorus</taxon>
    </lineage>
</organism>
<dbReference type="GO" id="GO:0005912">
    <property type="term" value="C:adherens junction"/>
    <property type="evidence" value="ECO:0007669"/>
    <property type="project" value="TreeGrafter"/>
</dbReference>
<dbReference type="STRING" id="8005.ENSEEEP00000007043"/>
<dbReference type="GeneTree" id="ENSGT00940000155212"/>
<proteinExistence type="inferred from homology"/>
<dbReference type="Gene3D" id="2.30.42.10">
    <property type="match status" value="1"/>
</dbReference>
<keyword evidence="6" id="KW-0009">Actin-binding</keyword>
<keyword evidence="5" id="KW-0597">Phosphoprotein</keyword>
<evidence type="ECO:0000256" key="2">
    <source>
        <dbReference type="ARBA" id="ARBA00006469"/>
    </source>
</evidence>
<feature type="domain" description="PDZ" evidence="9">
    <location>
        <begin position="42"/>
        <end position="123"/>
    </location>
</feature>
<feature type="compositionally biased region" description="Basic and acidic residues" evidence="8">
    <location>
        <begin position="24"/>
        <end position="34"/>
    </location>
</feature>
<dbReference type="AlphaFoldDB" id="A0A4W4E703"/>
<evidence type="ECO:0000256" key="6">
    <source>
        <dbReference type="ARBA" id="ARBA00023203"/>
    </source>
</evidence>